<evidence type="ECO:0000313" key="8">
    <source>
        <dbReference type="Proteomes" id="UP001642540"/>
    </source>
</evidence>
<accession>A0ABP1Q2G0</accession>
<dbReference type="Gene3D" id="1.10.533.10">
    <property type="entry name" value="Death Domain, Fas"/>
    <property type="match status" value="1"/>
</dbReference>
<dbReference type="InterPro" id="IPR017281">
    <property type="entry name" value="Myelin_different_resp_MyD88"/>
</dbReference>
<dbReference type="EMBL" id="CAXLJM020000015">
    <property type="protein sequence ID" value="CAL8082426.1"/>
    <property type="molecule type" value="Genomic_DNA"/>
</dbReference>
<feature type="region of interest" description="Disordered" evidence="4">
    <location>
        <begin position="366"/>
        <end position="410"/>
    </location>
</feature>
<feature type="compositionally biased region" description="Polar residues" evidence="4">
    <location>
        <begin position="308"/>
        <end position="320"/>
    </location>
</feature>
<evidence type="ECO:0000256" key="2">
    <source>
        <dbReference type="ARBA" id="ARBA00022490"/>
    </source>
</evidence>
<feature type="domain" description="Death" evidence="5">
    <location>
        <begin position="40"/>
        <end position="105"/>
    </location>
</feature>
<dbReference type="InterPro" id="IPR000488">
    <property type="entry name" value="Death_dom"/>
</dbReference>
<name>A0ABP1Q2G0_9HEXA</name>
<dbReference type="Gene3D" id="3.40.50.10140">
    <property type="entry name" value="Toll/interleukin-1 receptor homology (TIR) domain"/>
    <property type="match status" value="1"/>
</dbReference>
<dbReference type="SUPFAM" id="SSF52200">
    <property type="entry name" value="Toll/Interleukin receptor TIR domain"/>
    <property type="match status" value="1"/>
</dbReference>
<dbReference type="PANTHER" id="PTHR15079:SF3">
    <property type="entry name" value="MYELOID DIFFERENTIATION PRIMARY RESPONSE PROTEIN MYD88"/>
    <property type="match status" value="1"/>
</dbReference>
<reference evidence="7 8" key="1">
    <citation type="submission" date="2024-08" db="EMBL/GenBank/DDBJ databases">
        <authorList>
            <person name="Cucini C."/>
            <person name="Frati F."/>
        </authorList>
    </citation>
    <scope>NUCLEOTIDE SEQUENCE [LARGE SCALE GENOMIC DNA]</scope>
</reference>
<evidence type="ECO:0008006" key="9">
    <source>
        <dbReference type="Google" id="ProtNLM"/>
    </source>
</evidence>
<dbReference type="Pfam" id="PF13676">
    <property type="entry name" value="TIR_2"/>
    <property type="match status" value="1"/>
</dbReference>
<dbReference type="SUPFAM" id="SSF47986">
    <property type="entry name" value="DEATH domain"/>
    <property type="match status" value="1"/>
</dbReference>
<protein>
    <recommendedName>
        <fullName evidence="9">Myeloid differentiation primary response protein MyD88</fullName>
    </recommendedName>
</protein>
<dbReference type="InterPro" id="IPR000157">
    <property type="entry name" value="TIR_dom"/>
</dbReference>
<proteinExistence type="predicted"/>
<comment type="subcellular location">
    <subcellularLocation>
        <location evidence="1">Cytoplasm</location>
    </subcellularLocation>
</comment>
<organism evidence="7 8">
    <name type="scientific">Orchesella dallaii</name>
    <dbReference type="NCBI Taxonomy" id="48710"/>
    <lineage>
        <taxon>Eukaryota</taxon>
        <taxon>Metazoa</taxon>
        <taxon>Ecdysozoa</taxon>
        <taxon>Arthropoda</taxon>
        <taxon>Hexapoda</taxon>
        <taxon>Collembola</taxon>
        <taxon>Entomobryomorpha</taxon>
        <taxon>Entomobryoidea</taxon>
        <taxon>Orchesellidae</taxon>
        <taxon>Orchesellinae</taxon>
        <taxon>Orchesella</taxon>
    </lineage>
</organism>
<dbReference type="PROSITE" id="PS50104">
    <property type="entry name" value="TIR"/>
    <property type="match status" value="1"/>
</dbReference>
<gene>
    <name evidence="7" type="ORF">ODALV1_LOCUS5202</name>
</gene>
<feature type="compositionally biased region" description="Low complexity" evidence="4">
    <location>
        <begin position="368"/>
        <end position="387"/>
    </location>
</feature>
<dbReference type="PROSITE" id="PS50017">
    <property type="entry name" value="DEATH_DOMAIN"/>
    <property type="match status" value="1"/>
</dbReference>
<evidence type="ECO:0000256" key="1">
    <source>
        <dbReference type="ARBA" id="ARBA00004496"/>
    </source>
</evidence>
<sequence length="410" mass="46237">MENSSVNVPFLALSVEARTMLSTMLNPLKVLPTETNLPRDWRGIAELIDVPSEKMGLFESKPDPFKELLSFLSESNERNISIADLTAFLAVIDRFDIIDDATPVLERDVDEYVRKINQLNLEKNVQTMDTIQDSSILTFEDSHRAQNNLPLCRYDAFILYSEEDASFASSIIERMEGEYKLKLCSKDRDLLPGLKFEHEVIGKMIEERCNRLLVILSPSFLESNANQFLVSYAQAVALDTRCRKIIPCVYKKCELPPSVRYSFCIDYNRSGKLWNFWEKLSQSLTITSQCKDSNASLHAVTSTLGARNGTDLPTSVSSPSFEWWDSEKPSKPSLPEYLDLSTSKANIPTGSQQFDDHVDTVSLHSQANLLPNSNKNNGSKSSKWLSKIMSPISGKKRGDKDKSKQKPVAE</sequence>
<dbReference type="Proteomes" id="UP001642540">
    <property type="component" value="Unassembled WGS sequence"/>
</dbReference>
<dbReference type="PANTHER" id="PTHR15079">
    <property type="entry name" value="MYD88"/>
    <property type="match status" value="1"/>
</dbReference>
<dbReference type="SMART" id="SM00255">
    <property type="entry name" value="TIR"/>
    <property type="match status" value="1"/>
</dbReference>
<evidence type="ECO:0000259" key="5">
    <source>
        <dbReference type="PROSITE" id="PS50017"/>
    </source>
</evidence>
<feature type="domain" description="TIR" evidence="6">
    <location>
        <begin position="152"/>
        <end position="284"/>
    </location>
</feature>
<feature type="region of interest" description="Disordered" evidence="4">
    <location>
        <begin position="308"/>
        <end position="330"/>
    </location>
</feature>
<dbReference type="InterPro" id="IPR035897">
    <property type="entry name" value="Toll_tir_struct_dom_sf"/>
</dbReference>
<evidence type="ECO:0000256" key="4">
    <source>
        <dbReference type="SAM" id="MobiDB-lite"/>
    </source>
</evidence>
<keyword evidence="2" id="KW-0963">Cytoplasm</keyword>
<evidence type="ECO:0000259" key="6">
    <source>
        <dbReference type="PROSITE" id="PS50104"/>
    </source>
</evidence>
<dbReference type="InterPro" id="IPR011029">
    <property type="entry name" value="DEATH-like_dom_sf"/>
</dbReference>
<keyword evidence="3" id="KW-0395">Inflammatory response</keyword>
<keyword evidence="8" id="KW-1185">Reference proteome</keyword>
<evidence type="ECO:0000256" key="3">
    <source>
        <dbReference type="ARBA" id="ARBA00023198"/>
    </source>
</evidence>
<evidence type="ECO:0000313" key="7">
    <source>
        <dbReference type="EMBL" id="CAL8082426.1"/>
    </source>
</evidence>
<comment type="caution">
    <text evidence="7">The sequence shown here is derived from an EMBL/GenBank/DDBJ whole genome shotgun (WGS) entry which is preliminary data.</text>
</comment>
<feature type="compositionally biased region" description="Basic and acidic residues" evidence="4">
    <location>
        <begin position="396"/>
        <end position="410"/>
    </location>
</feature>